<keyword evidence="1" id="KW-1133">Transmembrane helix</keyword>
<dbReference type="Gene3D" id="3.40.50.1110">
    <property type="entry name" value="SGNH hydrolase"/>
    <property type="match status" value="1"/>
</dbReference>
<dbReference type="AlphaFoldDB" id="A0A5C5Z7L3"/>
<keyword evidence="1" id="KW-0472">Membrane</keyword>
<evidence type="ECO:0000259" key="2">
    <source>
        <dbReference type="Pfam" id="PF13472"/>
    </source>
</evidence>
<protein>
    <submittedName>
        <fullName evidence="3">Acyl-CoA thioesterase I</fullName>
        <ecNumber evidence="3">3.1.2.-</ecNumber>
    </submittedName>
</protein>
<dbReference type="SUPFAM" id="SSF52266">
    <property type="entry name" value="SGNH hydrolase"/>
    <property type="match status" value="1"/>
</dbReference>
<dbReference type="PANTHER" id="PTHR30383:SF5">
    <property type="entry name" value="SGNH HYDROLASE-TYPE ESTERASE DOMAIN-CONTAINING PROTEIN"/>
    <property type="match status" value="1"/>
</dbReference>
<organism evidence="3 4">
    <name type="scientific">Novipirellula herctigrandis</name>
    <dbReference type="NCBI Taxonomy" id="2527986"/>
    <lineage>
        <taxon>Bacteria</taxon>
        <taxon>Pseudomonadati</taxon>
        <taxon>Planctomycetota</taxon>
        <taxon>Planctomycetia</taxon>
        <taxon>Pirellulales</taxon>
        <taxon>Pirellulaceae</taxon>
        <taxon>Novipirellula</taxon>
    </lineage>
</organism>
<evidence type="ECO:0000313" key="3">
    <source>
        <dbReference type="EMBL" id="TWT83190.1"/>
    </source>
</evidence>
<feature type="transmembrane region" description="Helical" evidence="1">
    <location>
        <begin position="24"/>
        <end position="50"/>
    </location>
</feature>
<comment type="caution">
    <text evidence="3">The sequence shown here is derived from an EMBL/GenBank/DDBJ whole genome shotgun (WGS) entry which is preliminary data.</text>
</comment>
<name>A0A5C5Z7L3_9BACT</name>
<dbReference type="RefSeq" id="WP_146400184.1">
    <property type="nucleotide sequence ID" value="NZ_SJPJ01000001.1"/>
</dbReference>
<dbReference type="Pfam" id="PF13472">
    <property type="entry name" value="Lipase_GDSL_2"/>
    <property type="match status" value="1"/>
</dbReference>
<feature type="transmembrane region" description="Helical" evidence="1">
    <location>
        <begin position="111"/>
        <end position="130"/>
    </location>
</feature>
<dbReference type="InterPro" id="IPR051532">
    <property type="entry name" value="Ester_Hydrolysis_Enzymes"/>
</dbReference>
<dbReference type="EC" id="3.1.2.-" evidence="3"/>
<evidence type="ECO:0000256" key="1">
    <source>
        <dbReference type="SAM" id="Phobius"/>
    </source>
</evidence>
<dbReference type="Proteomes" id="UP000315010">
    <property type="component" value="Unassembled WGS sequence"/>
</dbReference>
<dbReference type="InterPro" id="IPR036514">
    <property type="entry name" value="SGNH_hydro_sf"/>
</dbReference>
<feature type="domain" description="SGNH hydrolase-type esterase" evidence="2">
    <location>
        <begin position="150"/>
        <end position="310"/>
    </location>
</feature>
<proteinExistence type="predicted"/>
<gene>
    <name evidence="3" type="primary">tesA</name>
    <name evidence="3" type="ORF">CA13_46530</name>
</gene>
<sequence>MEIERTTTENLAQKSSIRGVLETLSMAIVVVVSLLSFPSVLPWMIAVWLVWHTVLAHGNRPAWVPLVACLVIMVVKLVPRTHAMIVLGCVLALIALVRFRARNEPLSRQKLALKTTLVLWAAWGLMFYEWQSTIHCGRPMMLDPDRPVVCIGDSLTDGMLPDHGYPDPLGKMIRVPVVNLGFSGIATSQALGQMDRVLGHNPQVVVIELGGHDFLKGHSRSSTKANLVAMIEACRKQDAEVILMEIPRGFIFDPFASLEREIAHQYDVELVADTWLRQIVVMSPIAPPGMWMPASQLSDDGIHSNPRGSEAIAKRVAGTLQTMYGDAVLKEP</sequence>
<feature type="transmembrane region" description="Helical" evidence="1">
    <location>
        <begin position="84"/>
        <end position="99"/>
    </location>
</feature>
<dbReference type="OrthoDB" id="2513075at2"/>
<dbReference type="EMBL" id="SJPJ01000001">
    <property type="protein sequence ID" value="TWT83190.1"/>
    <property type="molecule type" value="Genomic_DNA"/>
</dbReference>
<keyword evidence="1" id="KW-0812">Transmembrane</keyword>
<dbReference type="InterPro" id="IPR013830">
    <property type="entry name" value="SGNH_hydro"/>
</dbReference>
<dbReference type="PANTHER" id="PTHR30383">
    <property type="entry name" value="THIOESTERASE 1/PROTEASE 1/LYSOPHOSPHOLIPASE L1"/>
    <property type="match status" value="1"/>
</dbReference>
<evidence type="ECO:0000313" key="4">
    <source>
        <dbReference type="Proteomes" id="UP000315010"/>
    </source>
</evidence>
<reference evidence="3 4" key="1">
    <citation type="submission" date="2019-02" db="EMBL/GenBank/DDBJ databases">
        <title>Deep-cultivation of Planctomycetes and their phenomic and genomic characterization uncovers novel biology.</title>
        <authorList>
            <person name="Wiegand S."/>
            <person name="Jogler M."/>
            <person name="Boedeker C."/>
            <person name="Pinto D."/>
            <person name="Vollmers J."/>
            <person name="Rivas-Marin E."/>
            <person name="Kohn T."/>
            <person name="Peeters S.H."/>
            <person name="Heuer A."/>
            <person name="Rast P."/>
            <person name="Oberbeckmann S."/>
            <person name="Bunk B."/>
            <person name="Jeske O."/>
            <person name="Meyerdierks A."/>
            <person name="Storesund J.E."/>
            <person name="Kallscheuer N."/>
            <person name="Luecker S."/>
            <person name="Lage O.M."/>
            <person name="Pohl T."/>
            <person name="Merkel B.J."/>
            <person name="Hornburger P."/>
            <person name="Mueller R.-W."/>
            <person name="Bruemmer F."/>
            <person name="Labrenz M."/>
            <person name="Spormann A.M."/>
            <person name="Op Den Camp H."/>
            <person name="Overmann J."/>
            <person name="Amann R."/>
            <person name="Jetten M.S.M."/>
            <person name="Mascher T."/>
            <person name="Medema M.H."/>
            <person name="Devos D.P."/>
            <person name="Kaster A.-K."/>
            <person name="Ovreas L."/>
            <person name="Rohde M."/>
            <person name="Galperin M.Y."/>
            <person name="Jogler C."/>
        </authorList>
    </citation>
    <scope>NUCLEOTIDE SEQUENCE [LARGE SCALE GENOMIC DNA]</scope>
    <source>
        <strain evidence="3 4">CA13</strain>
    </source>
</reference>
<keyword evidence="4" id="KW-1185">Reference proteome</keyword>
<keyword evidence="3" id="KW-0378">Hydrolase</keyword>
<accession>A0A5C5Z7L3</accession>
<dbReference type="GO" id="GO:0004622">
    <property type="term" value="F:phosphatidylcholine lysophospholipase activity"/>
    <property type="evidence" value="ECO:0007669"/>
    <property type="project" value="TreeGrafter"/>
</dbReference>